<comment type="similarity">
    <text evidence="2 7">Belongs to the purine-cytosine permease (2.A.39) family.</text>
</comment>
<dbReference type="Proteomes" id="UP000632454">
    <property type="component" value="Unassembled WGS sequence"/>
</dbReference>
<gene>
    <name evidence="9" type="primary">yxlA</name>
    <name evidence="9" type="ORF">GCM10007298_17650</name>
</gene>
<dbReference type="EMBL" id="BMCS01000001">
    <property type="protein sequence ID" value="GGF22181.1"/>
    <property type="molecule type" value="Genomic_DNA"/>
</dbReference>
<dbReference type="InterPro" id="IPR001248">
    <property type="entry name" value="Pur-cyt_permease"/>
</dbReference>
<keyword evidence="6 7" id="KW-0472">Membrane</keyword>
<feature type="transmembrane region" description="Helical" evidence="8">
    <location>
        <begin position="103"/>
        <end position="123"/>
    </location>
</feature>
<dbReference type="PIRSF" id="PIRSF002744">
    <property type="entry name" value="Pur-cyt_permease"/>
    <property type="match status" value="1"/>
</dbReference>
<dbReference type="PANTHER" id="PTHR31806:SF1">
    <property type="entry name" value="PURINE-CYTOSINE PERMEASE FCY2-RELATED"/>
    <property type="match status" value="1"/>
</dbReference>
<dbReference type="Pfam" id="PF02133">
    <property type="entry name" value="Transp_cyt_pur"/>
    <property type="match status" value="1"/>
</dbReference>
<evidence type="ECO:0000256" key="6">
    <source>
        <dbReference type="ARBA" id="ARBA00023136"/>
    </source>
</evidence>
<feature type="transmembrane region" description="Helical" evidence="8">
    <location>
        <begin position="42"/>
        <end position="58"/>
    </location>
</feature>
<feature type="transmembrane region" description="Helical" evidence="8">
    <location>
        <begin position="427"/>
        <end position="448"/>
    </location>
</feature>
<evidence type="ECO:0000256" key="2">
    <source>
        <dbReference type="ARBA" id="ARBA00008974"/>
    </source>
</evidence>
<evidence type="ECO:0000256" key="7">
    <source>
        <dbReference type="PIRNR" id="PIRNR002744"/>
    </source>
</evidence>
<dbReference type="RefSeq" id="WP_188488809.1">
    <property type="nucleotide sequence ID" value="NZ_BMCS01000001.1"/>
</dbReference>
<accession>A0ABQ1ULU2</accession>
<feature type="transmembrane region" description="Helical" evidence="8">
    <location>
        <begin position="129"/>
        <end position="157"/>
    </location>
</feature>
<sequence>MSISLYGDKVIAVEPGGNEPIPDDARHGSPVSLFWTWTSPNMEFATIYVGVIAVLFFGQTMWQAVAAVVIGNALGALTHGILTARGPSMGVPQMVISRLSFGYLGNVVPATLMSVMAGVGWFATNSVSGAFAITTLTGFPKVVSLIIVVVVQLAIGFLGHNMIHAFEKYAFGVLTVIFVIAGIVMFTKTEPSAASGGGGIGGFLITLGAAFGYTAGWNPYATDYSRYLPRSVTGRAAGGYAAAGLFWSTSFGMIVGIASATIADPNDANPTHQFTVHFPGWLSDLVLIAIVLGSISANAVNVYSAGMAFTTIGVKTKPNIERALAAGLFGVLGFFVALWALRDAAASYEAFLLIIAYWIGPWLGVVFVDQYLRRGTDVTGLLYSRGLRNWPGLVAFVVGTLASILLFCNQTKFQGYLVREFPDLGDITFFAGFVFSAGIYAAATVAIGRKATVSA</sequence>
<feature type="transmembrane region" description="Helical" evidence="8">
    <location>
        <begin position="169"/>
        <end position="187"/>
    </location>
</feature>
<organism evidence="9 10">
    <name type="scientific">Williamsia phyllosphaerae</name>
    <dbReference type="NCBI Taxonomy" id="885042"/>
    <lineage>
        <taxon>Bacteria</taxon>
        <taxon>Bacillati</taxon>
        <taxon>Actinomycetota</taxon>
        <taxon>Actinomycetes</taxon>
        <taxon>Mycobacteriales</taxon>
        <taxon>Nocardiaceae</taxon>
        <taxon>Williamsia</taxon>
    </lineage>
</organism>
<evidence type="ECO:0000313" key="9">
    <source>
        <dbReference type="EMBL" id="GGF22181.1"/>
    </source>
</evidence>
<evidence type="ECO:0000313" key="10">
    <source>
        <dbReference type="Proteomes" id="UP000632454"/>
    </source>
</evidence>
<protein>
    <submittedName>
        <fullName evidence="9">Purine-cytosine permease YxlA</fullName>
    </submittedName>
</protein>
<dbReference type="PANTHER" id="PTHR31806">
    <property type="entry name" value="PURINE-CYTOSINE PERMEASE FCY2-RELATED"/>
    <property type="match status" value="1"/>
</dbReference>
<keyword evidence="3 7" id="KW-0813">Transport</keyword>
<keyword evidence="4 8" id="KW-0812">Transmembrane</keyword>
<feature type="transmembrane region" description="Helical" evidence="8">
    <location>
        <begin position="347"/>
        <end position="368"/>
    </location>
</feature>
<feature type="transmembrane region" description="Helical" evidence="8">
    <location>
        <begin position="389"/>
        <end position="407"/>
    </location>
</feature>
<feature type="transmembrane region" description="Helical" evidence="8">
    <location>
        <begin position="237"/>
        <end position="262"/>
    </location>
</feature>
<dbReference type="Gene3D" id="1.10.4160.10">
    <property type="entry name" value="Hydantoin permease"/>
    <property type="match status" value="1"/>
</dbReference>
<keyword evidence="10" id="KW-1185">Reference proteome</keyword>
<proteinExistence type="inferred from homology"/>
<evidence type="ECO:0000256" key="1">
    <source>
        <dbReference type="ARBA" id="ARBA00004141"/>
    </source>
</evidence>
<evidence type="ECO:0000256" key="5">
    <source>
        <dbReference type="ARBA" id="ARBA00022989"/>
    </source>
</evidence>
<feature type="transmembrane region" description="Helical" evidence="8">
    <location>
        <begin position="193"/>
        <end position="216"/>
    </location>
</feature>
<name>A0ABQ1ULU2_9NOCA</name>
<evidence type="ECO:0000256" key="3">
    <source>
        <dbReference type="ARBA" id="ARBA00022448"/>
    </source>
</evidence>
<reference evidence="10" key="1">
    <citation type="journal article" date="2019" name="Int. J. Syst. Evol. Microbiol.">
        <title>The Global Catalogue of Microorganisms (GCM) 10K type strain sequencing project: providing services to taxonomists for standard genome sequencing and annotation.</title>
        <authorList>
            <consortium name="The Broad Institute Genomics Platform"/>
            <consortium name="The Broad Institute Genome Sequencing Center for Infectious Disease"/>
            <person name="Wu L."/>
            <person name="Ma J."/>
        </authorList>
    </citation>
    <scope>NUCLEOTIDE SEQUENCE [LARGE SCALE GENOMIC DNA]</scope>
    <source>
        <strain evidence="10">CCM 7855</strain>
    </source>
</reference>
<keyword evidence="5 8" id="KW-1133">Transmembrane helix</keyword>
<comment type="caution">
    <text evidence="9">The sequence shown here is derived from an EMBL/GenBank/DDBJ whole genome shotgun (WGS) entry which is preliminary data.</text>
</comment>
<comment type="subcellular location">
    <subcellularLocation>
        <location evidence="1">Membrane</location>
        <topology evidence="1">Multi-pass membrane protein</topology>
    </subcellularLocation>
</comment>
<evidence type="ECO:0000256" key="4">
    <source>
        <dbReference type="ARBA" id="ARBA00022692"/>
    </source>
</evidence>
<evidence type="ECO:0000256" key="8">
    <source>
        <dbReference type="SAM" id="Phobius"/>
    </source>
</evidence>
<feature type="transmembrane region" description="Helical" evidence="8">
    <location>
        <begin position="282"/>
        <end position="303"/>
    </location>
</feature>
<dbReference type="InterPro" id="IPR026030">
    <property type="entry name" value="Pur-cyt_permease_Fcy2/21/22"/>
</dbReference>
<feature type="transmembrane region" description="Helical" evidence="8">
    <location>
        <begin position="323"/>
        <end position="341"/>
    </location>
</feature>